<gene>
    <name evidence="15" type="ORF">SAMN02745716_1738</name>
</gene>
<comment type="similarity">
    <text evidence="2 11">Belongs to the tRNA nucleotidyltransferase/poly(A) polymerase family.</text>
</comment>
<dbReference type="Proteomes" id="UP000222056">
    <property type="component" value="Unassembled WGS sequence"/>
</dbReference>
<evidence type="ECO:0000256" key="2">
    <source>
        <dbReference type="ARBA" id="ARBA00007265"/>
    </source>
</evidence>
<evidence type="ECO:0000313" key="16">
    <source>
        <dbReference type="Proteomes" id="UP000222056"/>
    </source>
</evidence>
<dbReference type="EMBL" id="FNWJ01000002">
    <property type="protein sequence ID" value="SEH14790.1"/>
    <property type="molecule type" value="Genomic_DNA"/>
</dbReference>
<dbReference type="SUPFAM" id="SSF81301">
    <property type="entry name" value="Nucleotidyltransferase"/>
    <property type="match status" value="1"/>
</dbReference>
<evidence type="ECO:0000259" key="13">
    <source>
        <dbReference type="Pfam" id="PF01743"/>
    </source>
</evidence>
<sequence length="437" mass="47896">MRRVSTEDLRERVRRIPGMERLLAELAGLPPTYLVGGAVRDLLLGSEALDLDLAVEGDARAVARELARRLGGDVVQHDRFGTATVRAGDLTVDLATTRRERYPRPGALPEVEPASLAEDLRRRDFTINAMAVALRGDELGHLHDPFGGLEDLRRGLIRVLHDQSFIDDPTRLLRALRYESRLGFALEPETERLAREAAARSVLRLVSGPRVRDELLPLLEEIELIPRALRRMRELGLDRSLHPALTADPQLAADAALAADVVGASRRLSALAALLARDPEAAREWLEELGLRAPEREAVQRAARHGRQLATLLGIGELRPSQVYELLAPEPPEALAVALALGAPQRPIVDFVERLRPVRLEIGGEDLRAAGIPESPAIGAALREVLRRKLDGEISGREDELRLALEVARRAQEAGAHERQRGMGGESETVPGEGGDE</sequence>
<keyword evidence="4 11" id="KW-0808">Transferase</keyword>
<dbReference type="InterPro" id="IPR052390">
    <property type="entry name" value="tRNA_nt/polyA_polymerase"/>
</dbReference>
<evidence type="ECO:0000256" key="3">
    <source>
        <dbReference type="ARBA" id="ARBA00022555"/>
    </source>
</evidence>
<keyword evidence="10 11" id="KW-0694">RNA-binding</keyword>
<evidence type="ECO:0000256" key="5">
    <source>
        <dbReference type="ARBA" id="ARBA00022694"/>
    </source>
</evidence>
<dbReference type="PANTHER" id="PTHR47788:SF1">
    <property type="entry name" value="A-ADDING TRNA NUCLEOTIDYLTRANSFERASE"/>
    <property type="match status" value="1"/>
</dbReference>
<dbReference type="InterPro" id="IPR043519">
    <property type="entry name" value="NT_sf"/>
</dbReference>
<dbReference type="Gene3D" id="1.10.3090.10">
    <property type="entry name" value="cca-adding enzyme, domain 2"/>
    <property type="match status" value="1"/>
</dbReference>
<dbReference type="InterPro" id="IPR002646">
    <property type="entry name" value="PolA_pol_head_dom"/>
</dbReference>
<evidence type="ECO:0000313" key="15">
    <source>
        <dbReference type="EMBL" id="SEH14790.1"/>
    </source>
</evidence>
<dbReference type="Gene3D" id="3.30.460.10">
    <property type="entry name" value="Beta Polymerase, domain 2"/>
    <property type="match status" value="1"/>
</dbReference>
<evidence type="ECO:0000256" key="11">
    <source>
        <dbReference type="RuleBase" id="RU003953"/>
    </source>
</evidence>
<protein>
    <submittedName>
        <fullName evidence="15">tRNA nucleotidyltransferase/poly(A) polymerase</fullName>
    </submittedName>
</protein>
<evidence type="ECO:0000256" key="6">
    <source>
        <dbReference type="ARBA" id="ARBA00022695"/>
    </source>
</evidence>
<evidence type="ECO:0000256" key="9">
    <source>
        <dbReference type="ARBA" id="ARBA00022842"/>
    </source>
</evidence>
<evidence type="ECO:0000256" key="12">
    <source>
        <dbReference type="SAM" id="MobiDB-lite"/>
    </source>
</evidence>
<accession>A0A1H6FWY9</accession>
<dbReference type="GO" id="GO:0016779">
    <property type="term" value="F:nucleotidyltransferase activity"/>
    <property type="evidence" value="ECO:0007669"/>
    <property type="project" value="UniProtKB-KW"/>
</dbReference>
<keyword evidence="7" id="KW-0479">Metal-binding</keyword>
<dbReference type="GO" id="GO:0008033">
    <property type="term" value="P:tRNA processing"/>
    <property type="evidence" value="ECO:0007669"/>
    <property type="project" value="UniProtKB-KW"/>
</dbReference>
<evidence type="ECO:0000256" key="1">
    <source>
        <dbReference type="ARBA" id="ARBA00001946"/>
    </source>
</evidence>
<evidence type="ECO:0000259" key="14">
    <source>
        <dbReference type="Pfam" id="PF12627"/>
    </source>
</evidence>
<dbReference type="PANTHER" id="PTHR47788">
    <property type="entry name" value="POLYA POLYMERASE"/>
    <property type="match status" value="1"/>
</dbReference>
<feature type="domain" description="tRNA nucleotidyltransferase/poly(A) polymerase RNA and SrmB- binding" evidence="14">
    <location>
        <begin position="183"/>
        <end position="246"/>
    </location>
</feature>
<keyword evidence="3" id="KW-0820">tRNA-binding</keyword>
<organism evidence="15 16">
    <name type="scientific">Thermoleophilum album</name>
    <dbReference type="NCBI Taxonomy" id="29539"/>
    <lineage>
        <taxon>Bacteria</taxon>
        <taxon>Bacillati</taxon>
        <taxon>Actinomycetota</taxon>
        <taxon>Thermoleophilia</taxon>
        <taxon>Thermoleophilales</taxon>
        <taxon>Thermoleophilaceae</taxon>
        <taxon>Thermoleophilum</taxon>
    </lineage>
</organism>
<keyword evidence="6" id="KW-0548">Nucleotidyltransferase</keyword>
<evidence type="ECO:0000256" key="8">
    <source>
        <dbReference type="ARBA" id="ARBA00022741"/>
    </source>
</evidence>
<dbReference type="RefSeq" id="WP_245689069.1">
    <property type="nucleotide sequence ID" value="NZ_FNWJ01000002.1"/>
</dbReference>
<dbReference type="AlphaFoldDB" id="A0A1H6FWY9"/>
<dbReference type="GO" id="GO:0000049">
    <property type="term" value="F:tRNA binding"/>
    <property type="evidence" value="ECO:0007669"/>
    <property type="project" value="UniProtKB-KW"/>
</dbReference>
<evidence type="ECO:0000256" key="7">
    <source>
        <dbReference type="ARBA" id="ARBA00022723"/>
    </source>
</evidence>
<evidence type="ECO:0000256" key="10">
    <source>
        <dbReference type="ARBA" id="ARBA00022884"/>
    </source>
</evidence>
<dbReference type="InterPro" id="IPR032828">
    <property type="entry name" value="PolyA_RNA-bd"/>
</dbReference>
<dbReference type="GO" id="GO:0000166">
    <property type="term" value="F:nucleotide binding"/>
    <property type="evidence" value="ECO:0007669"/>
    <property type="project" value="UniProtKB-KW"/>
</dbReference>
<dbReference type="Pfam" id="PF01743">
    <property type="entry name" value="PolyA_pol"/>
    <property type="match status" value="1"/>
</dbReference>
<keyword evidence="5" id="KW-0819">tRNA processing</keyword>
<feature type="compositionally biased region" description="Basic and acidic residues" evidence="12">
    <location>
        <begin position="412"/>
        <end position="421"/>
    </location>
</feature>
<dbReference type="CDD" id="cd05398">
    <property type="entry name" value="NT_ClassII-CCAase"/>
    <property type="match status" value="1"/>
</dbReference>
<evidence type="ECO:0000256" key="4">
    <source>
        <dbReference type="ARBA" id="ARBA00022679"/>
    </source>
</evidence>
<keyword evidence="8" id="KW-0547">Nucleotide-binding</keyword>
<keyword evidence="9" id="KW-0460">Magnesium</keyword>
<dbReference type="STRING" id="29539.SAMN02745716_1738"/>
<feature type="region of interest" description="Disordered" evidence="12">
    <location>
        <begin position="412"/>
        <end position="437"/>
    </location>
</feature>
<dbReference type="SUPFAM" id="SSF81891">
    <property type="entry name" value="Poly A polymerase C-terminal region-like"/>
    <property type="match status" value="1"/>
</dbReference>
<dbReference type="GO" id="GO:0046872">
    <property type="term" value="F:metal ion binding"/>
    <property type="evidence" value="ECO:0007669"/>
    <property type="project" value="UniProtKB-KW"/>
</dbReference>
<feature type="domain" description="Poly A polymerase head" evidence="13">
    <location>
        <begin position="32"/>
        <end position="158"/>
    </location>
</feature>
<reference evidence="16" key="1">
    <citation type="submission" date="2016-10" db="EMBL/GenBank/DDBJ databases">
        <authorList>
            <person name="Varghese N."/>
            <person name="Submissions S."/>
        </authorList>
    </citation>
    <scope>NUCLEOTIDE SEQUENCE [LARGE SCALE GENOMIC DNA]</scope>
    <source>
        <strain evidence="16">ATCC 35263</strain>
    </source>
</reference>
<proteinExistence type="inferred from homology"/>
<name>A0A1H6FWY9_THEAL</name>
<dbReference type="Pfam" id="PF12627">
    <property type="entry name" value="PolyA_pol_RNAbd"/>
    <property type="match status" value="1"/>
</dbReference>
<keyword evidence="16" id="KW-1185">Reference proteome</keyword>
<comment type="cofactor">
    <cofactor evidence="1">
        <name>Mg(2+)</name>
        <dbReference type="ChEBI" id="CHEBI:18420"/>
    </cofactor>
</comment>